<feature type="non-terminal residue" evidence="6">
    <location>
        <position position="215"/>
    </location>
</feature>
<dbReference type="CDD" id="cd03230">
    <property type="entry name" value="ABC_DR_subfamily_A"/>
    <property type="match status" value="1"/>
</dbReference>
<dbReference type="AlphaFoldDB" id="A0A3B0VWP2"/>
<dbReference type="Gene3D" id="3.40.50.300">
    <property type="entry name" value="P-loop containing nucleotide triphosphate hydrolases"/>
    <property type="match status" value="1"/>
</dbReference>
<keyword evidence="3" id="KW-0547">Nucleotide-binding</keyword>
<reference evidence="6" key="1">
    <citation type="submission" date="2018-06" db="EMBL/GenBank/DDBJ databases">
        <authorList>
            <person name="Zhirakovskaya E."/>
        </authorList>
    </citation>
    <scope>NUCLEOTIDE SEQUENCE</scope>
</reference>
<feature type="domain" description="ABC transporter" evidence="5">
    <location>
        <begin position="5"/>
        <end position="215"/>
    </location>
</feature>
<dbReference type="SMART" id="SM00382">
    <property type="entry name" value="AAA"/>
    <property type="match status" value="1"/>
</dbReference>
<evidence type="ECO:0000259" key="5">
    <source>
        <dbReference type="PROSITE" id="PS50893"/>
    </source>
</evidence>
<dbReference type="SUPFAM" id="SSF52540">
    <property type="entry name" value="P-loop containing nucleoside triphosphate hydrolases"/>
    <property type="match status" value="1"/>
</dbReference>
<sequence length="215" mass="23736">MATIIEIQGLTKKYGDLTALNDLTLDIQEGEVFGFVGPNGAGKTTTMRILTTLLKPTSGKAWVAGESVIDNPRAVRRNIGYMPDFFGVYDDMKVWEYLDFFAACYDVPPATRLGMVDDLLSLVDLGSKKEAYVDSLSRGMKQRLCLARTLAHDPKVLILDEPASGLDPRARIEMRELLRELKTMGKTIFFSSHILTEVADICTSIAILEAGELVV</sequence>
<comment type="similarity">
    <text evidence="1">Belongs to the ABC transporter superfamily.</text>
</comment>
<keyword evidence="2" id="KW-0813">Transport</keyword>
<dbReference type="EMBL" id="UOEU01001104">
    <property type="protein sequence ID" value="VAW43532.1"/>
    <property type="molecule type" value="Genomic_DNA"/>
</dbReference>
<evidence type="ECO:0000256" key="1">
    <source>
        <dbReference type="ARBA" id="ARBA00005417"/>
    </source>
</evidence>
<evidence type="ECO:0000313" key="6">
    <source>
        <dbReference type="EMBL" id="VAW43532.1"/>
    </source>
</evidence>
<accession>A0A3B0VWP2</accession>
<dbReference type="GO" id="GO:0005524">
    <property type="term" value="F:ATP binding"/>
    <property type="evidence" value="ECO:0007669"/>
    <property type="project" value="UniProtKB-KW"/>
</dbReference>
<evidence type="ECO:0000256" key="3">
    <source>
        <dbReference type="ARBA" id="ARBA00022741"/>
    </source>
</evidence>
<dbReference type="PANTHER" id="PTHR43335">
    <property type="entry name" value="ABC TRANSPORTER, ATP-BINDING PROTEIN"/>
    <property type="match status" value="1"/>
</dbReference>
<dbReference type="PANTHER" id="PTHR43335:SF3">
    <property type="entry name" value="ABC TRANSPORTER"/>
    <property type="match status" value="1"/>
</dbReference>
<protein>
    <submittedName>
        <fullName evidence="6">Efflux ABC transporter, ATP-binding protein</fullName>
    </submittedName>
</protein>
<organism evidence="6">
    <name type="scientific">hydrothermal vent metagenome</name>
    <dbReference type="NCBI Taxonomy" id="652676"/>
    <lineage>
        <taxon>unclassified sequences</taxon>
        <taxon>metagenomes</taxon>
        <taxon>ecological metagenomes</taxon>
    </lineage>
</organism>
<dbReference type="GO" id="GO:0016887">
    <property type="term" value="F:ATP hydrolysis activity"/>
    <property type="evidence" value="ECO:0007669"/>
    <property type="project" value="InterPro"/>
</dbReference>
<proteinExistence type="inferred from homology"/>
<dbReference type="InterPro" id="IPR003593">
    <property type="entry name" value="AAA+_ATPase"/>
</dbReference>
<dbReference type="Pfam" id="PF00005">
    <property type="entry name" value="ABC_tran"/>
    <property type="match status" value="1"/>
</dbReference>
<dbReference type="InterPro" id="IPR027417">
    <property type="entry name" value="P-loop_NTPase"/>
</dbReference>
<evidence type="ECO:0000256" key="4">
    <source>
        <dbReference type="ARBA" id="ARBA00022840"/>
    </source>
</evidence>
<dbReference type="PROSITE" id="PS50893">
    <property type="entry name" value="ABC_TRANSPORTER_2"/>
    <property type="match status" value="1"/>
</dbReference>
<name>A0A3B0VWP2_9ZZZZ</name>
<evidence type="ECO:0000256" key="2">
    <source>
        <dbReference type="ARBA" id="ARBA00022448"/>
    </source>
</evidence>
<gene>
    <name evidence="6" type="ORF">MNBD_CHLOROFLEXI01-2502</name>
</gene>
<dbReference type="InterPro" id="IPR003439">
    <property type="entry name" value="ABC_transporter-like_ATP-bd"/>
</dbReference>
<keyword evidence="4 6" id="KW-0067">ATP-binding</keyword>